<gene>
    <name evidence="1" type="ORF">CK203_084119</name>
</gene>
<organism evidence="1 2">
    <name type="scientific">Vitis vinifera</name>
    <name type="common">Grape</name>
    <dbReference type="NCBI Taxonomy" id="29760"/>
    <lineage>
        <taxon>Eukaryota</taxon>
        <taxon>Viridiplantae</taxon>
        <taxon>Streptophyta</taxon>
        <taxon>Embryophyta</taxon>
        <taxon>Tracheophyta</taxon>
        <taxon>Spermatophyta</taxon>
        <taxon>Magnoliopsida</taxon>
        <taxon>eudicotyledons</taxon>
        <taxon>Gunneridae</taxon>
        <taxon>Pentapetalae</taxon>
        <taxon>rosids</taxon>
        <taxon>Vitales</taxon>
        <taxon>Vitaceae</taxon>
        <taxon>Viteae</taxon>
        <taxon>Vitis</taxon>
    </lineage>
</organism>
<sequence>MGGKSWFTVVLKSFQIIVEEAGRSFARFGRREVFQDGKPFKRRWKVLFNVQLNPLRPRVLIFPEGRVVVGGWTILAKKLRDLSVVLSQIQKERCCSRGQRRGAEDR</sequence>
<dbReference type="AlphaFoldDB" id="A0A438DUC9"/>
<evidence type="ECO:0000313" key="2">
    <source>
        <dbReference type="Proteomes" id="UP000288805"/>
    </source>
</evidence>
<dbReference type="Proteomes" id="UP000288805">
    <property type="component" value="Unassembled WGS sequence"/>
</dbReference>
<dbReference type="EMBL" id="QGNW01001495">
    <property type="protein sequence ID" value="RVW39109.1"/>
    <property type="molecule type" value="Genomic_DNA"/>
</dbReference>
<reference evidence="1 2" key="1">
    <citation type="journal article" date="2018" name="PLoS Genet.">
        <title>Population sequencing reveals clonal diversity and ancestral inbreeding in the grapevine cultivar Chardonnay.</title>
        <authorList>
            <person name="Roach M.J."/>
            <person name="Johnson D.L."/>
            <person name="Bohlmann J."/>
            <person name="van Vuuren H.J."/>
            <person name="Jones S.J."/>
            <person name="Pretorius I.S."/>
            <person name="Schmidt S.A."/>
            <person name="Borneman A.R."/>
        </authorList>
    </citation>
    <scope>NUCLEOTIDE SEQUENCE [LARGE SCALE GENOMIC DNA]</scope>
    <source>
        <strain evidence="2">cv. Chardonnay</strain>
        <tissue evidence="1">Leaf</tissue>
    </source>
</reference>
<name>A0A438DUC9_VITVI</name>
<accession>A0A438DUC9</accession>
<evidence type="ECO:0000313" key="1">
    <source>
        <dbReference type="EMBL" id="RVW39109.1"/>
    </source>
</evidence>
<comment type="caution">
    <text evidence="1">The sequence shown here is derived from an EMBL/GenBank/DDBJ whole genome shotgun (WGS) entry which is preliminary data.</text>
</comment>
<dbReference type="OrthoDB" id="1896025at2759"/>
<proteinExistence type="predicted"/>
<protein>
    <submittedName>
        <fullName evidence="1">Uncharacterized protein</fullName>
    </submittedName>
</protein>